<sequence length="76" mass="8013">MCVMEWRGLQVVRGGIGLSIASVAPDLIDFQADWLSAYVASGSACGLSPVTIGNAAGLLNRILDLLGVRRYHGALR</sequence>
<proteinExistence type="predicted"/>
<reference evidence="1" key="1">
    <citation type="submission" date="2020-05" db="EMBL/GenBank/DDBJ databases">
        <authorList>
            <person name="Chiriac C."/>
            <person name="Salcher M."/>
            <person name="Ghai R."/>
            <person name="Kavagutti S V."/>
        </authorList>
    </citation>
    <scope>NUCLEOTIDE SEQUENCE</scope>
</reference>
<name>A0A6J7KXV2_9ZZZZ</name>
<accession>A0A6J7KXV2</accession>
<gene>
    <name evidence="1" type="ORF">UFOPK3772_02219</name>
</gene>
<protein>
    <submittedName>
        <fullName evidence="1">Unannotated protein</fullName>
    </submittedName>
</protein>
<dbReference type="EMBL" id="CAFBNE010000078">
    <property type="protein sequence ID" value="CAB4961278.1"/>
    <property type="molecule type" value="Genomic_DNA"/>
</dbReference>
<evidence type="ECO:0000313" key="1">
    <source>
        <dbReference type="EMBL" id="CAB4961278.1"/>
    </source>
</evidence>
<dbReference type="AlphaFoldDB" id="A0A6J7KXV2"/>
<organism evidence="1">
    <name type="scientific">freshwater metagenome</name>
    <dbReference type="NCBI Taxonomy" id="449393"/>
    <lineage>
        <taxon>unclassified sequences</taxon>
        <taxon>metagenomes</taxon>
        <taxon>ecological metagenomes</taxon>
    </lineage>
</organism>